<proteinExistence type="predicted"/>
<feature type="region of interest" description="Disordered" evidence="1">
    <location>
        <begin position="196"/>
        <end position="232"/>
    </location>
</feature>
<feature type="compositionally biased region" description="Basic and acidic residues" evidence="1">
    <location>
        <begin position="223"/>
        <end position="232"/>
    </location>
</feature>
<gene>
    <name evidence="2" type="ORF">PGLA1383_LOCUS23997</name>
</gene>
<comment type="caution">
    <text evidence="2">The sequence shown here is derived from an EMBL/GenBank/DDBJ whole genome shotgun (WGS) entry which is preliminary data.</text>
</comment>
<dbReference type="OrthoDB" id="470935at2759"/>
<dbReference type="Proteomes" id="UP000654075">
    <property type="component" value="Unassembled WGS sequence"/>
</dbReference>
<dbReference type="AlphaFoldDB" id="A0A813EYP7"/>
<feature type="compositionally biased region" description="Basic and acidic residues" evidence="1">
    <location>
        <begin position="199"/>
        <end position="208"/>
    </location>
</feature>
<organism evidence="2 3">
    <name type="scientific">Polarella glacialis</name>
    <name type="common">Dinoflagellate</name>
    <dbReference type="NCBI Taxonomy" id="89957"/>
    <lineage>
        <taxon>Eukaryota</taxon>
        <taxon>Sar</taxon>
        <taxon>Alveolata</taxon>
        <taxon>Dinophyceae</taxon>
        <taxon>Suessiales</taxon>
        <taxon>Suessiaceae</taxon>
        <taxon>Polarella</taxon>
    </lineage>
</organism>
<protein>
    <submittedName>
        <fullName evidence="2">Uncharacterized protein</fullName>
    </submittedName>
</protein>
<keyword evidence="3" id="KW-1185">Reference proteome</keyword>
<evidence type="ECO:0000256" key="1">
    <source>
        <dbReference type="SAM" id="MobiDB-lite"/>
    </source>
</evidence>
<sequence length="232" mass="24741">MAAFSPRTLQSRQLKLMRGDCQNKIFLGIACKVPGRVVPTTGICVDDKVRIGDILRCWAANILKEQGGHLPMAARVTGASNTDVLDLDATLQQIRRKLPVKDGRLTLSVTLPAQAFNVPLVTAPKPVPRPVASVMSVSLKKPNSAEDKVRKAVTTSKVHKIIAKAKAPVAKLPAAGIDKPNVSESLLAAKTDACTRSTADAKENEKSEANPVDAVSGSEDEGDLARFFKDTP</sequence>
<reference evidence="2" key="1">
    <citation type="submission" date="2021-02" db="EMBL/GenBank/DDBJ databases">
        <authorList>
            <person name="Dougan E. K."/>
            <person name="Rhodes N."/>
            <person name="Thang M."/>
            <person name="Chan C."/>
        </authorList>
    </citation>
    <scope>NUCLEOTIDE SEQUENCE</scope>
</reference>
<evidence type="ECO:0000313" key="3">
    <source>
        <dbReference type="Proteomes" id="UP000654075"/>
    </source>
</evidence>
<evidence type="ECO:0000313" key="2">
    <source>
        <dbReference type="EMBL" id="CAE8605977.1"/>
    </source>
</evidence>
<accession>A0A813EYP7</accession>
<name>A0A813EYP7_POLGL</name>
<dbReference type="EMBL" id="CAJNNV010018497">
    <property type="protein sequence ID" value="CAE8605977.1"/>
    <property type="molecule type" value="Genomic_DNA"/>
</dbReference>